<sequence length="69" mass="7510">LCPHSPLHGKVAPGHEEGAFVVLQDCSKKNPSPSGLCPQTTPRMFPPLPNALHRLSQAAQLNNTPLEWF</sequence>
<protein>
    <submittedName>
        <fullName evidence="1">Uncharacterized protein</fullName>
    </submittedName>
</protein>
<feature type="non-terminal residue" evidence="1">
    <location>
        <position position="1"/>
    </location>
</feature>
<reference evidence="1 2" key="1">
    <citation type="journal article" date="2018" name="Proc. R. Soc. B">
        <title>A non-coding region near Follistatin controls head colour polymorphism in the Gouldian finch.</title>
        <authorList>
            <person name="Toomey M.B."/>
            <person name="Marques C.I."/>
            <person name="Andrade P."/>
            <person name="Araujo P.M."/>
            <person name="Sabatino S."/>
            <person name="Gazda M.A."/>
            <person name="Afonso S."/>
            <person name="Lopes R.J."/>
            <person name="Corbo J.C."/>
            <person name="Carneiro M."/>
        </authorList>
    </citation>
    <scope>NUCLEOTIDE SEQUENCE [LARGE SCALE GENOMIC DNA]</scope>
    <source>
        <strain evidence="1">Red01</strain>
        <tissue evidence="1">Muscle</tissue>
    </source>
</reference>
<gene>
    <name evidence="1" type="ORF">DV515_00019887</name>
</gene>
<proteinExistence type="predicted"/>
<comment type="caution">
    <text evidence="1">The sequence shown here is derived from an EMBL/GenBank/DDBJ whole genome shotgun (WGS) entry which is preliminary data.</text>
</comment>
<organism evidence="1 2">
    <name type="scientific">Chloebia gouldiae</name>
    <name type="common">Gouldian finch</name>
    <name type="synonym">Erythrura gouldiae</name>
    <dbReference type="NCBI Taxonomy" id="44316"/>
    <lineage>
        <taxon>Eukaryota</taxon>
        <taxon>Metazoa</taxon>
        <taxon>Chordata</taxon>
        <taxon>Craniata</taxon>
        <taxon>Vertebrata</taxon>
        <taxon>Euteleostomi</taxon>
        <taxon>Archelosauria</taxon>
        <taxon>Archosauria</taxon>
        <taxon>Dinosauria</taxon>
        <taxon>Saurischia</taxon>
        <taxon>Theropoda</taxon>
        <taxon>Coelurosauria</taxon>
        <taxon>Aves</taxon>
        <taxon>Neognathae</taxon>
        <taxon>Neoaves</taxon>
        <taxon>Telluraves</taxon>
        <taxon>Australaves</taxon>
        <taxon>Passeriformes</taxon>
        <taxon>Passeroidea</taxon>
        <taxon>Passeridae</taxon>
        <taxon>Chloebia</taxon>
    </lineage>
</organism>
<dbReference type="AlphaFoldDB" id="A0A3L8Q3H4"/>
<evidence type="ECO:0000313" key="2">
    <source>
        <dbReference type="Proteomes" id="UP000276834"/>
    </source>
</evidence>
<feature type="non-terminal residue" evidence="1">
    <location>
        <position position="69"/>
    </location>
</feature>
<evidence type="ECO:0000313" key="1">
    <source>
        <dbReference type="EMBL" id="RLV61914.1"/>
    </source>
</evidence>
<accession>A0A3L8Q3H4</accession>
<name>A0A3L8Q3H4_CHLGU</name>
<dbReference type="Proteomes" id="UP000276834">
    <property type="component" value="Unassembled WGS sequence"/>
</dbReference>
<dbReference type="EMBL" id="QUSF01014385">
    <property type="protein sequence ID" value="RLV61914.1"/>
    <property type="molecule type" value="Genomic_DNA"/>
</dbReference>
<keyword evidence="2" id="KW-1185">Reference proteome</keyword>